<comment type="caution">
    <text evidence="1">The sequence shown here is derived from an EMBL/GenBank/DDBJ whole genome shotgun (WGS) entry which is preliminary data.</text>
</comment>
<name>X1AF91_9ZZZZ</name>
<evidence type="ECO:0000313" key="1">
    <source>
        <dbReference type="EMBL" id="GAG80504.1"/>
    </source>
</evidence>
<dbReference type="AlphaFoldDB" id="X1AF91"/>
<organism evidence="1">
    <name type="scientific">marine sediment metagenome</name>
    <dbReference type="NCBI Taxonomy" id="412755"/>
    <lineage>
        <taxon>unclassified sequences</taxon>
        <taxon>metagenomes</taxon>
        <taxon>ecological metagenomes</taxon>
    </lineage>
</organism>
<protein>
    <submittedName>
        <fullName evidence="1">Uncharacterized protein</fullName>
    </submittedName>
</protein>
<feature type="non-terminal residue" evidence="1">
    <location>
        <position position="287"/>
    </location>
</feature>
<reference evidence="1" key="1">
    <citation type="journal article" date="2014" name="Front. Microbiol.">
        <title>High frequency of phylogenetically diverse reductive dehalogenase-homologous genes in deep subseafloor sedimentary metagenomes.</title>
        <authorList>
            <person name="Kawai M."/>
            <person name="Futagami T."/>
            <person name="Toyoda A."/>
            <person name="Takaki Y."/>
            <person name="Nishi S."/>
            <person name="Hori S."/>
            <person name="Arai W."/>
            <person name="Tsubouchi T."/>
            <person name="Morono Y."/>
            <person name="Uchiyama I."/>
            <person name="Ito T."/>
            <person name="Fujiyama A."/>
            <person name="Inagaki F."/>
            <person name="Takami H."/>
        </authorList>
    </citation>
    <scope>NUCLEOTIDE SEQUENCE</scope>
    <source>
        <strain evidence="1">Expedition CK06-06</strain>
    </source>
</reference>
<dbReference type="EMBL" id="BART01017674">
    <property type="protein sequence ID" value="GAG80504.1"/>
    <property type="molecule type" value="Genomic_DNA"/>
</dbReference>
<accession>X1AF91</accession>
<proteinExistence type="predicted"/>
<gene>
    <name evidence="1" type="ORF">S01H4_33552</name>
</gene>
<sequence length="287" mass="31918">MNYLTVKPILGTKDNCPIDSPTLGQMLDKDGLIFATHDTGGQNLDYTRERDCCSKAYGKQKWASAATAQATKCLGLCELWNGTQRDHIIFDNGKFYVYDGAYAPIDKTAAGVTHATDNTDLYSIITFGGYVIWADRAETTPYKWKHGAAAATKLILKGGATEYKFRYLMQLANRIIGAYSTQTNGDLDIRYTDILPTWATLDFPAANQFYKPESGESITGLGKLGHNTGYVFSEKDITRVDYHAGATVVFSAIRVIKDSGSVNHHSIVSDGNYLYYYDRHRGFVRFD</sequence>